<evidence type="ECO:0000259" key="3">
    <source>
        <dbReference type="PROSITE" id="PS50125"/>
    </source>
</evidence>
<evidence type="ECO:0000313" key="4">
    <source>
        <dbReference type="EMBL" id="OBK31705.1"/>
    </source>
</evidence>
<dbReference type="SMART" id="SM00044">
    <property type="entry name" value="CYCc"/>
    <property type="match status" value="1"/>
</dbReference>
<keyword evidence="2" id="KW-0067">ATP-binding</keyword>
<dbReference type="InterPro" id="IPR027417">
    <property type="entry name" value="P-loop_NTPase"/>
</dbReference>
<dbReference type="GO" id="GO:0035556">
    <property type="term" value="P:intracellular signal transduction"/>
    <property type="evidence" value="ECO:0007669"/>
    <property type="project" value="InterPro"/>
</dbReference>
<dbReference type="Pfam" id="PF00211">
    <property type="entry name" value="Guanylate_cyc"/>
    <property type="match status" value="1"/>
</dbReference>
<dbReference type="Gene3D" id="3.30.70.1230">
    <property type="entry name" value="Nucleotide cyclase"/>
    <property type="match status" value="1"/>
</dbReference>
<dbReference type="EMBL" id="LZLS01000002">
    <property type="protein sequence ID" value="OBK31705.1"/>
    <property type="molecule type" value="Genomic_DNA"/>
</dbReference>
<evidence type="ECO:0000256" key="2">
    <source>
        <dbReference type="ARBA" id="ARBA00022840"/>
    </source>
</evidence>
<dbReference type="GO" id="GO:0005737">
    <property type="term" value="C:cytoplasm"/>
    <property type="evidence" value="ECO:0007669"/>
    <property type="project" value="TreeGrafter"/>
</dbReference>
<reference evidence="4" key="1">
    <citation type="submission" date="2016-06" db="EMBL/GenBank/DDBJ databases">
        <authorList>
            <person name="Kjaerup R.B."/>
            <person name="Dalgaard T.S."/>
            <person name="Juul-Madsen H.R."/>
        </authorList>
    </citation>
    <scope>NUCLEOTIDE SEQUENCE [LARGE SCALE GENOMIC DNA]</scope>
    <source>
        <strain evidence="4">1165133.8</strain>
    </source>
</reference>
<proteinExistence type="predicted"/>
<evidence type="ECO:0000256" key="1">
    <source>
        <dbReference type="ARBA" id="ARBA00022741"/>
    </source>
</evidence>
<dbReference type="RefSeq" id="WP_065142058.1">
    <property type="nucleotide sequence ID" value="NZ_LZLS01000002.1"/>
</dbReference>
<dbReference type="AlphaFoldDB" id="A0A1A3PDC8"/>
<dbReference type="SUPFAM" id="SSF52540">
    <property type="entry name" value="P-loop containing nucleoside triphosphate hydrolases"/>
    <property type="match status" value="1"/>
</dbReference>
<feature type="domain" description="Guanylate cyclase" evidence="3">
    <location>
        <begin position="39"/>
        <end position="170"/>
    </location>
</feature>
<dbReference type="Gene3D" id="3.40.50.300">
    <property type="entry name" value="P-loop containing nucleotide triphosphate hydrolases"/>
    <property type="match status" value="1"/>
</dbReference>
<dbReference type="GO" id="GO:0004016">
    <property type="term" value="F:adenylate cyclase activity"/>
    <property type="evidence" value="ECO:0007669"/>
    <property type="project" value="UniProtKB-ARBA"/>
</dbReference>
<organism evidence="4">
    <name type="scientific">Mycobacterium asiaticum</name>
    <dbReference type="NCBI Taxonomy" id="1790"/>
    <lineage>
        <taxon>Bacteria</taxon>
        <taxon>Bacillati</taxon>
        <taxon>Actinomycetota</taxon>
        <taxon>Actinomycetes</taxon>
        <taxon>Mycobacteriales</taxon>
        <taxon>Mycobacteriaceae</taxon>
        <taxon>Mycobacterium</taxon>
    </lineage>
</organism>
<dbReference type="OrthoDB" id="5476461at2"/>
<dbReference type="PROSITE" id="PS50125">
    <property type="entry name" value="GUANYLATE_CYCLASE_2"/>
    <property type="match status" value="1"/>
</dbReference>
<protein>
    <submittedName>
        <fullName evidence="4">Cyclase</fullName>
    </submittedName>
</protein>
<dbReference type="GO" id="GO:0005524">
    <property type="term" value="F:ATP binding"/>
    <property type="evidence" value="ECO:0007669"/>
    <property type="project" value="UniProtKB-KW"/>
</dbReference>
<name>A0A1A3PDC8_MYCAS</name>
<dbReference type="Proteomes" id="UP000093928">
    <property type="component" value="Unassembled WGS sequence"/>
</dbReference>
<gene>
    <name evidence="4" type="ORF">A5634_00655</name>
</gene>
<dbReference type="SUPFAM" id="SSF55073">
    <property type="entry name" value="Nucleotide cyclase"/>
    <property type="match status" value="1"/>
</dbReference>
<dbReference type="Pfam" id="PF13191">
    <property type="entry name" value="AAA_16"/>
    <property type="match status" value="1"/>
</dbReference>
<sequence>MDLTCGSCRTALGATAKFCSECGAPAARVPRSAEYKQVTVLFADVVHSMQIAATVGAERLREIMAEVAGRCAAVVGQLGGTVDKFTGDGIMAVFGAPTALEDHALRACLAALAIQEQVVPLAVEVGQLDGVELRLRVGLNSGQVIAGEIGSGALGYTAVGEQVGLAQRMESAAAPGGVMLSAATARLVEQAFELGPPEFIRIKGADEPVPARRLHGPAGSRGSAVRNESNLVGRQWEMSALQSLLQRAVAGQGTVVGVVGSPGIGKSRLGREAAAEAGLRGMDVFISFCESHARQIPFHTVSRLLRATSGVEDLDDQAARDRVRSQVPDADPEDLLLFDDLLGIADSAVELPAIDSDARRRRLTAMVNAASLARETPVLYVIEDVHWIDEVSESMLAEFFTVIPQTRAVVLLSYRPEYQGPLSRVPGAQTISLVPLSDEESATLVSQLLGPDRTVAPLADTVAARAAGNPFFAEEIARELTERGVLRGSLGAYVAVTEGAEVTVPATLQATIAARIDRLGAEAKRTLGAASVLGSRFGLDLLIALGIEPVVAELLDGEFIDQVRFTGKPQYAFRHPLIRTVAYEAQLKSDRAEMHRRLAAAIEQQDAVSADEHAALIAEHLESAGELDAAFGWHMRAGAWFVHRDPAAARTSWERASKAADRLPEGSLDRAAKQIAPRTMLCASAWMVGGSLADTGFDELRRLADAHGDKVSLAMAMAGRLSSLIVHARFNDASVLASELVALLDSINDPLLTLSLLYSAIAAKYQVGEFAEVLRLADRMIAIADGDPRKGDLVISSPLAAALVVSSCVRCGYGDSGWKGVMGDAHEMLRDVEAAIVPRLRSMSMVFDRSLTVMNRILQPDQADLLETAELLHLAERFGDEFTLAGARYAHGLNLTQTSGAADEGLALLAAAREAALRERFTLVAAWAIDLIRAQERDQEGALESARVALERVISSGDRVHPPAVTAALVDLLLRRGSDVDLREAQAAVDRLAATTVEQGYVLQETWLLRLRALLARARGDEASYRDYRDRYLAVASSSGYEWHVKLATEMT</sequence>
<keyword evidence="1" id="KW-0547">Nucleotide-binding</keyword>
<dbReference type="CDD" id="cd07302">
    <property type="entry name" value="CHD"/>
    <property type="match status" value="1"/>
</dbReference>
<dbReference type="PANTHER" id="PTHR16305">
    <property type="entry name" value="TESTICULAR SOLUBLE ADENYLYL CYCLASE"/>
    <property type="match status" value="1"/>
</dbReference>
<dbReference type="GO" id="GO:0009190">
    <property type="term" value="P:cyclic nucleotide biosynthetic process"/>
    <property type="evidence" value="ECO:0007669"/>
    <property type="project" value="InterPro"/>
</dbReference>
<dbReference type="PANTHER" id="PTHR16305:SF28">
    <property type="entry name" value="GUANYLATE CYCLASE DOMAIN-CONTAINING PROTEIN"/>
    <property type="match status" value="1"/>
</dbReference>
<accession>A0A1A3PDC8</accession>
<dbReference type="InterPro" id="IPR001054">
    <property type="entry name" value="A/G_cyclase"/>
</dbReference>
<dbReference type="InterPro" id="IPR041664">
    <property type="entry name" value="AAA_16"/>
</dbReference>
<comment type="caution">
    <text evidence="4">The sequence shown here is derived from an EMBL/GenBank/DDBJ whole genome shotgun (WGS) entry which is preliminary data.</text>
</comment>
<dbReference type="InterPro" id="IPR029787">
    <property type="entry name" value="Nucleotide_cyclase"/>
</dbReference>